<reference evidence="2" key="1">
    <citation type="submission" date="2018-08" db="EMBL/GenBank/DDBJ databases">
        <title>Oryza nivara genomic DNA, chromosome 11, BAC clone:BBa0001L01.</title>
        <authorList>
            <person name="Wu J."/>
            <person name="Kanamori H."/>
        </authorList>
    </citation>
    <scope>NUCLEOTIDE SEQUENCE</scope>
    <source>
        <strain evidence="2">W0106</strain>
    </source>
</reference>
<accession>A0A679BDU7</accession>
<evidence type="ECO:0000256" key="1">
    <source>
        <dbReference type="SAM" id="MobiDB-lite"/>
    </source>
</evidence>
<evidence type="ECO:0000313" key="2">
    <source>
        <dbReference type="EMBL" id="BBF89716.1"/>
    </source>
</evidence>
<feature type="compositionally biased region" description="Gly residues" evidence="1">
    <location>
        <begin position="41"/>
        <end position="51"/>
    </location>
</feature>
<organism evidence="2">
    <name type="scientific">Oryza nivara</name>
    <name type="common">Indian wild rice</name>
    <name type="synonym">Oryza sativa f. spontanea</name>
    <dbReference type="NCBI Taxonomy" id="4536"/>
    <lineage>
        <taxon>Eukaryota</taxon>
        <taxon>Viridiplantae</taxon>
        <taxon>Streptophyta</taxon>
        <taxon>Embryophyta</taxon>
        <taxon>Tracheophyta</taxon>
        <taxon>Spermatophyta</taxon>
        <taxon>Magnoliopsida</taxon>
        <taxon>Liliopsida</taxon>
        <taxon>Poales</taxon>
        <taxon>Poaceae</taxon>
        <taxon>BOP clade</taxon>
        <taxon>Oryzoideae</taxon>
        <taxon>Oryzeae</taxon>
        <taxon>Oryzinae</taxon>
        <taxon>Oryza</taxon>
    </lineage>
</organism>
<proteinExistence type="predicted"/>
<dbReference type="AlphaFoldDB" id="A0A679BDU7"/>
<dbReference type="EMBL" id="AP018869">
    <property type="protein sequence ID" value="BBF89716.1"/>
    <property type="molecule type" value="Genomic_DNA"/>
</dbReference>
<name>A0A679BDU7_ORYNI</name>
<gene>
    <name evidence="2" type="primary">BBa0001L01.56</name>
</gene>
<protein>
    <submittedName>
        <fullName evidence="2">Uncharacterized protein</fullName>
    </submittedName>
</protein>
<feature type="region of interest" description="Disordered" evidence="1">
    <location>
        <begin position="1"/>
        <end position="77"/>
    </location>
</feature>
<sequence length="77" mass="7766">MGGIRADAAATRRHGAHARSGWRGQKLNGDGRGIWCRSDEGGGGSDGGGGKSAPERAGPRGGDGPGERNSPLTREAK</sequence>